<dbReference type="RefSeq" id="WP_003810184.1">
    <property type="nucleotide sequence ID" value="NC_019382.1"/>
</dbReference>
<reference evidence="8 9" key="1">
    <citation type="journal article" date="2012" name="BMC Genomics">
        <title>Comparative genomics of the classical Bordetella subspecies: the evolution and exchange of virulence-associated diversity amongst closely related pathogens.</title>
        <authorList>
            <person name="Park J."/>
            <person name="Zhang Y."/>
            <person name="Buboltz A.M."/>
            <person name="Zhang X."/>
            <person name="Schuster S.C."/>
            <person name="Ahuja U."/>
            <person name="Liu M."/>
            <person name="Miller J.F."/>
            <person name="Sebaihia M."/>
            <person name="Bentley S.D."/>
            <person name="Parkhill J."/>
            <person name="Harvill E.T."/>
        </authorList>
    </citation>
    <scope>NUCLEOTIDE SEQUENCE [LARGE SCALE GENOMIC DNA]</scope>
    <source>
        <strain evidence="8 9">253</strain>
    </source>
</reference>
<dbReference type="AlphaFoldDB" id="A0A0C6P611"/>
<feature type="transmembrane region" description="Helical" evidence="6">
    <location>
        <begin position="12"/>
        <end position="34"/>
    </location>
</feature>
<dbReference type="GO" id="GO:0005886">
    <property type="term" value="C:plasma membrane"/>
    <property type="evidence" value="ECO:0007669"/>
    <property type="project" value="UniProtKB-SubCell"/>
</dbReference>
<organism evidence="8 9">
    <name type="scientific">Bordetella bronchiseptica 253</name>
    <dbReference type="NCBI Taxonomy" id="568707"/>
    <lineage>
        <taxon>Bacteria</taxon>
        <taxon>Pseudomonadati</taxon>
        <taxon>Pseudomonadota</taxon>
        <taxon>Betaproteobacteria</taxon>
        <taxon>Burkholderiales</taxon>
        <taxon>Alcaligenaceae</taxon>
        <taxon>Bordetella</taxon>
    </lineage>
</organism>
<accession>A0A0C6P611</accession>
<name>A0A0C6P611_BORBO</name>
<dbReference type="PANTHER" id="PTHR35007:SF2">
    <property type="entry name" value="PILUS ASSEMBLE PROTEIN"/>
    <property type="match status" value="1"/>
</dbReference>
<keyword evidence="5 6" id="KW-0472">Membrane</keyword>
<keyword evidence="4 6" id="KW-1133">Transmembrane helix</keyword>
<dbReference type="Pfam" id="PF00482">
    <property type="entry name" value="T2SSF"/>
    <property type="match status" value="1"/>
</dbReference>
<feature type="transmembrane region" description="Helical" evidence="6">
    <location>
        <begin position="142"/>
        <end position="163"/>
    </location>
</feature>
<evidence type="ECO:0000313" key="8">
    <source>
        <dbReference type="EMBL" id="CCJ53602.1"/>
    </source>
</evidence>
<dbReference type="InterPro" id="IPR042094">
    <property type="entry name" value="T2SS_GspF_sf"/>
</dbReference>
<feature type="domain" description="Type II secretion system protein GspF" evidence="7">
    <location>
        <begin position="181"/>
        <end position="308"/>
    </location>
</feature>
<dbReference type="InterPro" id="IPR018076">
    <property type="entry name" value="T2SS_GspF_dom"/>
</dbReference>
<evidence type="ECO:0000256" key="5">
    <source>
        <dbReference type="ARBA" id="ARBA00023136"/>
    </source>
</evidence>
<evidence type="ECO:0000313" key="9">
    <source>
        <dbReference type="Proteomes" id="UP000007564"/>
    </source>
</evidence>
<protein>
    <submittedName>
        <fullName evidence="8">Putative membrane protein</fullName>
    </submittedName>
</protein>
<gene>
    <name evidence="8" type="ORF">BN112_1685</name>
</gene>
<evidence type="ECO:0000256" key="3">
    <source>
        <dbReference type="ARBA" id="ARBA00022692"/>
    </source>
</evidence>
<keyword evidence="2" id="KW-1003">Cell membrane</keyword>
<dbReference type="PROSITE" id="PS51257">
    <property type="entry name" value="PROKAR_LIPOPROTEIN"/>
    <property type="match status" value="1"/>
</dbReference>
<dbReference type="KEGG" id="bbh:BN112_1685"/>
<dbReference type="OrthoDB" id="5952202at2"/>
<evidence type="ECO:0000256" key="1">
    <source>
        <dbReference type="ARBA" id="ARBA00004651"/>
    </source>
</evidence>
<proteinExistence type="predicted"/>
<evidence type="ECO:0000256" key="6">
    <source>
        <dbReference type="SAM" id="Phobius"/>
    </source>
</evidence>
<dbReference type="HOGENOM" id="CLU_056917_2_1_4"/>
<feature type="transmembrane region" description="Helical" evidence="6">
    <location>
        <begin position="111"/>
        <end position="130"/>
    </location>
</feature>
<feature type="transmembrane region" description="Helical" evidence="6">
    <location>
        <begin position="295"/>
        <end position="318"/>
    </location>
</feature>
<dbReference type="PANTHER" id="PTHR35007">
    <property type="entry name" value="INTEGRAL MEMBRANE PROTEIN-RELATED"/>
    <property type="match status" value="1"/>
</dbReference>
<dbReference type="EMBL" id="HE965806">
    <property type="protein sequence ID" value="CCJ53602.1"/>
    <property type="molecule type" value="Genomic_DNA"/>
</dbReference>
<dbReference type="GeneID" id="56479540"/>
<dbReference type="Gene3D" id="1.20.81.30">
    <property type="entry name" value="Type II secretion system (T2SS), domain F"/>
    <property type="match status" value="1"/>
</dbReference>
<comment type="subcellular location">
    <subcellularLocation>
        <location evidence="1">Cell membrane</location>
        <topology evidence="1">Multi-pass membrane protein</topology>
    </subcellularLocation>
</comment>
<evidence type="ECO:0000256" key="2">
    <source>
        <dbReference type="ARBA" id="ARBA00022475"/>
    </source>
</evidence>
<evidence type="ECO:0000256" key="4">
    <source>
        <dbReference type="ARBA" id="ARBA00022989"/>
    </source>
</evidence>
<evidence type="ECO:0000259" key="7">
    <source>
        <dbReference type="Pfam" id="PF00482"/>
    </source>
</evidence>
<sequence>MDRLLADSQTRMLLVAALLVLMVACAVVGVALVARAGRQQRSRAVVDRALAARDGHVAEPPPAGRMAAVASAAEHAGAKLEHGKLGDSLLAIDDRKLIDACGFRNPARARAWFMLARLLLAGLAPLAAWLVLRARHAEMPLAYVACAVFLGFGLGWMVPKWMLLRRIARRRECAEAELPLFIDLLRLLQGVGLSVDQSMHVLIQDFRSVMPVLGGELKIAAEQYARGRTREQSLSRLAQGFDNDDLSAICRLIVQVDRHGGAVQDPLARFAERVRERRRLELKARVARLTVKMTGVMVVTLLPALLIITGGSGFVALLRGMSQVMGEG</sequence>
<keyword evidence="3 6" id="KW-0812">Transmembrane</keyword>
<dbReference type="Proteomes" id="UP000007564">
    <property type="component" value="Chromosome"/>
</dbReference>